<evidence type="ECO:0000313" key="3">
    <source>
        <dbReference type="EMBL" id="KAF9781386.1"/>
    </source>
</evidence>
<reference evidence="3" key="2">
    <citation type="submission" date="2020-11" db="EMBL/GenBank/DDBJ databases">
        <authorList>
            <consortium name="DOE Joint Genome Institute"/>
            <person name="Kuo A."/>
            <person name="Miyauchi S."/>
            <person name="Kiss E."/>
            <person name="Drula E."/>
            <person name="Kohler A."/>
            <person name="Sanchez-Garcia M."/>
            <person name="Andreopoulos B."/>
            <person name="Barry K.W."/>
            <person name="Bonito G."/>
            <person name="Buee M."/>
            <person name="Carver A."/>
            <person name="Chen C."/>
            <person name="Cichocki N."/>
            <person name="Clum A."/>
            <person name="Culley D."/>
            <person name="Crous P.W."/>
            <person name="Fauchery L."/>
            <person name="Girlanda M."/>
            <person name="Hayes R."/>
            <person name="Keri Z."/>
            <person name="Labutti K."/>
            <person name="Lipzen A."/>
            <person name="Lombard V."/>
            <person name="Magnuson J."/>
            <person name="Maillard F."/>
            <person name="Morin E."/>
            <person name="Murat C."/>
            <person name="Nolan M."/>
            <person name="Ohm R."/>
            <person name="Pangilinan J."/>
            <person name="Pereira M."/>
            <person name="Perotto S."/>
            <person name="Peter M."/>
            <person name="Riley R."/>
            <person name="Sitrit Y."/>
            <person name="Stielow B."/>
            <person name="Szollosi G."/>
            <person name="Zifcakova L."/>
            <person name="Stursova M."/>
            <person name="Spatafora J.W."/>
            <person name="Tedersoo L."/>
            <person name="Vaario L.-M."/>
            <person name="Yamada A."/>
            <person name="Yan M."/>
            <person name="Wang P."/>
            <person name="Xu J."/>
            <person name="Bruns T."/>
            <person name="Baldrian P."/>
            <person name="Vilgalys R."/>
            <person name="Henrissat B."/>
            <person name="Grigoriev I.V."/>
            <person name="Hibbett D."/>
            <person name="Nagy L.G."/>
            <person name="Martin F.M."/>
        </authorList>
    </citation>
    <scope>NUCLEOTIDE SEQUENCE</scope>
    <source>
        <strain evidence="3">UH-Tt-Lm1</strain>
    </source>
</reference>
<evidence type="ECO:0000256" key="1">
    <source>
        <dbReference type="SAM" id="MobiDB-lite"/>
    </source>
</evidence>
<feature type="chain" id="PRO_5040218779" evidence="2">
    <location>
        <begin position="24"/>
        <end position="372"/>
    </location>
</feature>
<feature type="compositionally biased region" description="Polar residues" evidence="1">
    <location>
        <begin position="288"/>
        <end position="297"/>
    </location>
</feature>
<feature type="compositionally biased region" description="Basic and acidic residues" evidence="1">
    <location>
        <begin position="307"/>
        <end position="317"/>
    </location>
</feature>
<gene>
    <name evidence="3" type="ORF">BJ322DRAFT_1080769</name>
</gene>
<comment type="caution">
    <text evidence="3">The sequence shown here is derived from an EMBL/GenBank/DDBJ whole genome shotgun (WGS) entry which is preliminary data.</text>
</comment>
<name>A0A9P6H7Z4_9AGAM</name>
<feature type="region of interest" description="Disordered" evidence="1">
    <location>
        <begin position="288"/>
        <end position="329"/>
    </location>
</feature>
<reference evidence="3" key="1">
    <citation type="journal article" date="2020" name="Nat. Commun.">
        <title>Large-scale genome sequencing of mycorrhizal fungi provides insights into the early evolution of symbiotic traits.</title>
        <authorList>
            <person name="Miyauchi S."/>
            <person name="Kiss E."/>
            <person name="Kuo A."/>
            <person name="Drula E."/>
            <person name="Kohler A."/>
            <person name="Sanchez-Garcia M."/>
            <person name="Morin E."/>
            <person name="Andreopoulos B."/>
            <person name="Barry K.W."/>
            <person name="Bonito G."/>
            <person name="Buee M."/>
            <person name="Carver A."/>
            <person name="Chen C."/>
            <person name="Cichocki N."/>
            <person name="Clum A."/>
            <person name="Culley D."/>
            <person name="Crous P.W."/>
            <person name="Fauchery L."/>
            <person name="Girlanda M."/>
            <person name="Hayes R.D."/>
            <person name="Keri Z."/>
            <person name="LaButti K."/>
            <person name="Lipzen A."/>
            <person name="Lombard V."/>
            <person name="Magnuson J."/>
            <person name="Maillard F."/>
            <person name="Murat C."/>
            <person name="Nolan M."/>
            <person name="Ohm R.A."/>
            <person name="Pangilinan J."/>
            <person name="Pereira M.F."/>
            <person name="Perotto S."/>
            <person name="Peter M."/>
            <person name="Pfister S."/>
            <person name="Riley R."/>
            <person name="Sitrit Y."/>
            <person name="Stielow J.B."/>
            <person name="Szollosi G."/>
            <person name="Zifcakova L."/>
            <person name="Stursova M."/>
            <person name="Spatafora J.W."/>
            <person name="Tedersoo L."/>
            <person name="Vaario L.M."/>
            <person name="Yamada A."/>
            <person name="Yan M."/>
            <person name="Wang P."/>
            <person name="Xu J."/>
            <person name="Bruns T."/>
            <person name="Baldrian P."/>
            <person name="Vilgalys R."/>
            <person name="Dunand C."/>
            <person name="Henrissat B."/>
            <person name="Grigoriev I.V."/>
            <person name="Hibbett D."/>
            <person name="Nagy L.G."/>
            <person name="Martin F.M."/>
        </authorList>
    </citation>
    <scope>NUCLEOTIDE SEQUENCE</scope>
    <source>
        <strain evidence="3">UH-Tt-Lm1</strain>
    </source>
</reference>
<dbReference type="EMBL" id="WIUZ02000014">
    <property type="protein sequence ID" value="KAF9781386.1"/>
    <property type="molecule type" value="Genomic_DNA"/>
</dbReference>
<accession>A0A9P6H7Z4</accession>
<evidence type="ECO:0000313" key="4">
    <source>
        <dbReference type="Proteomes" id="UP000736335"/>
    </source>
</evidence>
<keyword evidence="4" id="KW-1185">Reference proteome</keyword>
<dbReference type="OrthoDB" id="10405204at2759"/>
<protein>
    <submittedName>
        <fullName evidence="3">Uncharacterized protein</fullName>
    </submittedName>
</protein>
<dbReference type="Proteomes" id="UP000736335">
    <property type="component" value="Unassembled WGS sequence"/>
</dbReference>
<sequence length="372" mass="42239">MTFSARHLASATLVVISAGSVLASHRNLRSHSSHRRPPFLADNQNYRTETKLTFPEHNSFWWPSNTGDCLRYEAHLTPEDTAWYLRDGQVYDKRCLKTLVFLVEPEERAICRRQDDCKSSRGYDNDCLIQLSFDQGFNFDFHEVKRLELEWKKSMCRGKTLEGCGRDHSLWWRSLFPSSRDDCRIRGRVGKEREDVSGDRWVQWSIGPNRMLYDNDCLSRFANRLGMENPGNCTQTNTHNVRGIFPTEIPRTVLHATNPSGLQPDLEFPTSVTSLSYLTTSPVATVISSPKNSTTDGIPTPPAADMPDLRKGKRSDIHPSPVPTLVKTADEPIPTSLSLVADEWSCMWDVNVTLSDHIPQMFDFAFGNATVE</sequence>
<feature type="signal peptide" evidence="2">
    <location>
        <begin position="1"/>
        <end position="23"/>
    </location>
</feature>
<proteinExistence type="predicted"/>
<keyword evidence="2" id="KW-0732">Signal</keyword>
<organism evidence="3 4">
    <name type="scientific">Thelephora terrestris</name>
    <dbReference type="NCBI Taxonomy" id="56493"/>
    <lineage>
        <taxon>Eukaryota</taxon>
        <taxon>Fungi</taxon>
        <taxon>Dikarya</taxon>
        <taxon>Basidiomycota</taxon>
        <taxon>Agaricomycotina</taxon>
        <taxon>Agaricomycetes</taxon>
        <taxon>Thelephorales</taxon>
        <taxon>Thelephoraceae</taxon>
        <taxon>Thelephora</taxon>
    </lineage>
</organism>
<dbReference type="AlphaFoldDB" id="A0A9P6H7Z4"/>
<evidence type="ECO:0000256" key="2">
    <source>
        <dbReference type="SAM" id="SignalP"/>
    </source>
</evidence>